<dbReference type="InterPro" id="IPR035906">
    <property type="entry name" value="MetI-like_sf"/>
</dbReference>
<sequence length="267" mass="28130">MSVTRTTELRRLADGGRGRVALGVLGALVAVLAWSAVSGSSENIYFPSLLEILERTATYWPTPEGVDNLTASLRTLGAGLGLAVLVGVAAGLLIGQVPVVAQTVSPALEFVRAIPATALVPFAMMLFGVGDEMKVFLIALGCVWPILLNTADGARGLDATLLDTARVFHVTGLRRALGVVVPAVLPRVLVGVRIAVPLSLILMVTSEMVGAQRGLGYVITQAQATFQLLTMWSGIVVLGVLGFLLTTAYSALERLLLRWCDPKRVSS</sequence>
<dbReference type="Gene3D" id="1.10.3720.10">
    <property type="entry name" value="MetI-like"/>
    <property type="match status" value="1"/>
</dbReference>
<comment type="similarity">
    <text evidence="7">Belongs to the binding-protein-dependent transport system permease family.</text>
</comment>
<comment type="caution">
    <text evidence="9">The sequence shown here is derived from an EMBL/GenBank/DDBJ whole genome shotgun (WGS) entry which is preliminary data.</text>
</comment>
<feature type="domain" description="ABC transmembrane type-1" evidence="8">
    <location>
        <begin position="69"/>
        <end position="253"/>
    </location>
</feature>
<evidence type="ECO:0000259" key="8">
    <source>
        <dbReference type="PROSITE" id="PS50928"/>
    </source>
</evidence>
<dbReference type="SUPFAM" id="SSF161098">
    <property type="entry name" value="MetI-like"/>
    <property type="match status" value="1"/>
</dbReference>
<feature type="transmembrane region" description="Helical" evidence="7">
    <location>
        <begin position="224"/>
        <end position="249"/>
    </location>
</feature>
<dbReference type="Proteomes" id="UP000252770">
    <property type="component" value="Unassembled WGS sequence"/>
</dbReference>
<organism evidence="9 10">
    <name type="scientific">Desertihabitans brevis</name>
    <dbReference type="NCBI Taxonomy" id="2268447"/>
    <lineage>
        <taxon>Bacteria</taxon>
        <taxon>Bacillati</taxon>
        <taxon>Actinomycetota</taxon>
        <taxon>Actinomycetes</taxon>
        <taxon>Propionibacteriales</taxon>
        <taxon>Propionibacteriaceae</taxon>
        <taxon>Desertihabitans</taxon>
    </lineage>
</organism>
<dbReference type="PANTHER" id="PTHR30151:SF0">
    <property type="entry name" value="ABC TRANSPORTER PERMEASE PROTEIN MJ0413-RELATED"/>
    <property type="match status" value="1"/>
</dbReference>
<evidence type="ECO:0000256" key="4">
    <source>
        <dbReference type="ARBA" id="ARBA00022692"/>
    </source>
</evidence>
<accession>A0A367Z255</accession>
<dbReference type="GO" id="GO:0055085">
    <property type="term" value="P:transmembrane transport"/>
    <property type="evidence" value="ECO:0007669"/>
    <property type="project" value="InterPro"/>
</dbReference>
<dbReference type="PANTHER" id="PTHR30151">
    <property type="entry name" value="ALKANE SULFONATE ABC TRANSPORTER-RELATED, MEMBRANE SUBUNIT"/>
    <property type="match status" value="1"/>
</dbReference>
<evidence type="ECO:0000256" key="6">
    <source>
        <dbReference type="ARBA" id="ARBA00023136"/>
    </source>
</evidence>
<dbReference type="AlphaFoldDB" id="A0A367Z255"/>
<dbReference type="InterPro" id="IPR000515">
    <property type="entry name" value="MetI-like"/>
</dbReference>
<keyword evidence="10" id="KW-1185">Reference proteome</keyword>
<dbReference type="GO" id="GO:0005886">
    <property type="term" value="C:plasma membrane"/>
    <property type="evidence" value="ECO:0007669"/>
    <property type="project" value="UniProtKB-SubCell"/>
</dbReference>
<keyword evidence="4 7" id="KW-0812">Transmembrane</keyword>
<reference evidence="9 10" key="1">
    <citation type="submission" date="2018-07" db="EMBL/GenBank/DDBJ databases">
        <title>Desertimonas flava gen. nov. sp. nov.</title>
        <authorList>
            <person name="Liu S."/>
        </authorList>
    </citation>
    <scope>NUCLEOTIDE SEQUENCE [LARGE SCALE GENOMIC DNA]</scope>
    <source>
        <strain evidence="9 10">16Sb5-5</strain>
    </source>
</reference>
<evidence type="ECO:0000256" key="3">
    <source>
        <dbReference type="ARBA" id="ARBA00022475"/>
    </source>
</evidence>
<feature type="transmembrane region" description="Helical" evidence="7">
    <location>
        <begin position="20"/>
        <end position="37"/>
    </location>
</feature>
<gene>
    <name evidence="9" type="ORF">DT076_02590</name>
</gene>
<dbReference type="PROSITE" id="PS50928">
    <property type="entry name" value="ABC_TM1"/>
    <property type="match status" value="1"/>
</dbReference>
<evidence type="ECO:0000256" key="1">
    <source>
        <dbReference type="ARBA" id="ARBA00004651"/>
    </source>
</evidence>
<dbReference type="RefSeq" id="WP_114125033.1">
    <property type="nucleotide sequence ID" value="NZ_QOUI01000001.1"/>
</dbReference>
<dbReference type="EMBL" id="QOUI01000001">
    <property type="protein sequence ID" value="RCK71332.1"/>
    <property type="molecule type" value="Genomic_DNA"/>
</dbReference>
<evidence type="ECO:0000256" key="5">
    <source>
        <dbReference type="ARBA" id="ARBA00022989"/>
    </source>
</evidence>
<evidence type="ECO:0000256" key="2">
    <source>
        <dbReference type="ARBA" id="ARBA00022448"/>
    </source>
</evidence>
<evidence type="ECO:0000313" key="10">
    <source>
        <dbReference type="Proteomes" id="UP000252770"/>
    </source>
</evidence>
<proteinExistence type="inferred from homology"/>
<dbReference type="Pfam" id="PF00528">
    <property type="entry name" value="BPD_transp_1"/>
    <property type="match status" value="1"/>
</dbReference>
<evidence type="ECO:0000313" key="9">
    <source>
        <dbReference type="EMBL" id="RCK71332.1"/>
    </source>
</evidence>
<keyword evidence="6 7" id="KW-0472">Membrane</keyword>
<feature type="transmembrane region" description="Helical" evidence="7">
    <location>
        <begin position="76"/>
        <end position="98"/>
    </location>
</feature>
<keyword evidence="2 7" id="KW-0813">Transport</keyword>
<comment type="subcellular location">
    <subcellularLocation>
        <location evidence="1 7">Cell membrane</location>
        <topology evidence="1 7">Multi-pass membrane protein</topology>
    </subcellularLocation>
</comment>
<keyword evidence="5 7" id="KW-1133">Transmembrane helix</keyword>
<feature type="transmembrane region" description="Helical" evidence="7">
    <location>
        <begin position="110"/>
        <end position="129"/>
    </location>
</feature>
<feature type="transmembrane region" description="Helical" evidence="7">
    <location>
        <begin position="135"/>
        <end position="155"/>
    </location>
</feature>
<evidence type="ECO:0000256" key="7">
    <source>
        <dbReference type="RuleBase" id="RU363032"/>
    </source>
</evidence>
<keyword evidence="3" id="KW-1003">Cell membrane</keyword>
<name>A0A367Z255_9ACTN</name>
<feature type="transmembrane region" description="Helical" evidence="7">
    <location>
        <begin position="176"/>
        <end position="204"/>
    </location>
</feature>
<protein>
    <submittedName>
        <fullName evidence="9">ABC transporter permease</fullName>
    </submittedName>
</protein>